<dbReference type="PROSITE" id="PS50158">
    <property type="entry name" value="ZF_CCHC"/>
    <property type="match status" value="3"/>
</dbReference>
<feature type="region of interest" description="Disordered" evidence="2">
    <location>
        <begin position="205"/>
        <end position="225"/>
    </location>
</feature>
<comment type="caution">
    <text evidence="4">The sequence shown here is derived from an EMBL/GenBank/DDBJ whole genome shotgun (WGS) entry which is preliminary data.</text>
</comment>
<keyword evidence="1" id="KW-0862">Zinc</keyword>
<feature type="domain" description="CCHC-type" evidence="3">
    <location>
        <begin position="129"/>
        <end position="144"/>
    </location>
</feature>
<sequence length="373" mass="42553">MAPTPRSASSTTSDKRLEEICRVLLSAVGSFGTVHGCTIDEAKREFKKLGNKSLEYYAQEFGYYPSKDGLFFMLADMKDWIRLAHDSTNDDSYDTIENEIRVWPVDRPEVKHMLNLIDNTRSNYFRKFCNNCDKQGHTSGSCPKLNNNNGNNNSTIWCDKCGKSGHSLRNCTLPNGGSIRCYSCEEIGHVKRECPKARQQVWLNNQRRKTSSEYSTAPTNEPPSKRRAATGVVCAVEDHQCFVYPWKRDFPVEPVLVYTNGGKRVALGQWIDFVAEEKDDGNFEIIEYRETNQLFHTLRCKSTIMVRCSVKVPADVLSNPEQPMHSSISKQVFCEEISILNELQGKEIQAVLRYKYNASDAYGYWNLECVVPE</sequence>
<dbReference type="InterPro" id="IPR001878">
    <property type="entry name" value="Znf_CCHC"/>
</dbReference>
<keyword evidence="1" id="KW-0479">Metal-binding</keyword>
<reference evidence="4" key="1">
    <citation type="submission" date="2022-01" db="EMBL/GenBank/DDBJ databases">
        <title>Genome Sequence Resource for Two Populations of Ditylenchus destructor, the Migratory Endoparasitic Phytonematode.</title>
        <authorList>
            <person name="Zhang H."/>
            <person name="Lin R."/>
            <person name="Xie B."/>
        </authorList>
    </citation>
    <scope>NUCLEOTIDE SEQUENCE</scope>
    <source>
        <strain evidence="4">BazhouSP</strain>
    </source>
</reference>
<dbReference type="GO" id="GO:0008270">
    <property type="term" value="F:zinc ion binding"/>
    <property type="evidence" value="ECO:0007669"/>
    <property type="project" value="UniProtKB-KW"/>
</dbReference>
<feature type="domain" description="CCHC-type" evidence="3">
    <location>
        <begin position="180"/>
        <end position="196"/>
    </location>
</feature>
<dbReference type="Proteomes" id="UP001201812">
    <property type="component" value="Unassembled WGS sequence"/>
</dbReference>
<evidence type="ECO:0000256" key="2">
    <source>
        <dbReference type="SAM" id="MobiDB-lite"/>
    </source>
</evidence>
<gene>
    <name evidence="4" type="ORF">DdX_22155</name>
</gene>
<dbReference type="EMBL" id="JAKKPZ010001020">
    <property type="protein sequence ID" value="KAI1691016.1"/>
    <property type="molecule type" value="Genomic_DNA"/>
</dbReference>
<dbReference type="GO" id="GO:0019899">
    <property type="term" value="F:enzyme binding"/>
    <property type="evidence" value="ECO:0007669"/>
    <property type="project" value="UniProtKB-ARBA"/>
</dbReference>
<dbReference type="SMART" id="SM00343">
    <property type="entry name" value="ZnF_C2HC"/>
    <property type="match status" value="3"/>
</dbReference>
<evidence type="ECO:0000313" key="5">
    <source>
        <dbReference type="Proteomes" id="UP001201812"/>
    </source>
</evidence>
<dbReference type="AlphaFoldDB" id="A0AAD4MG65"/>
<keyword evidence="1" id="KW-0863">Zinc-finger</keyword>
<keyword evidence="4" id="KW-0238">DNA-binding</keyword>
<dbReference type="Pfam" id="PF00098">
    <property type="entry name" value="zf-CCHC"/>
    <property type="match status" value="1"/>
</dbReference>
<name>A0AAD4MG65_9BILA</name>
<evidence type="ECO:0000259" key="3">
    <source>
        <dbReference type="PROSITE" id="PS50158"/>
    </source>
</evidence>
<accession>A0AAD4MG65</accession>
<protein>
    <submittedName>
        <fullName evidence="4">Replication protein A 70 kDa DNA-binding subunit C</fullName>
    </submittedName>
</protein>
<dbReference type="Gene3D" id="4.10.60.10">
    <property type="entry name" value="Zinc finger, CCHC-type"/>
    <property type="match status" value="2"/>
</dbReference>
<organism evidence="4 5">
    <name type="scientific">Ditylenchus destructor</name>
    <dbReference type="NCBI Taxonomy" id="166010"/>
    <lineage>
        <taxon>Eukaryota</taxon>
        <taxon>Metazoa</taxon>
        <taxon>Ecdysozoa</taxon>
        <taxon>Nematoda</taxon>
        <taxon>Chromadorea</taxon>
        <taxon>Rhabditida</taxon>
        <taxon>Tylenchina</taxon>
        <taxon>Tylenchomorpha</taxon>
        <taxon>Sphaerularioidea</taxon>
        <taxon>Anguinidae</taxon>
        <taxon>Anguininae</taxon>
        <taxon>Ditylenchus</taxon>
    </lineage>
</organism>
<evidence type="ECO:0000256" key="1">
    <source>
        <dbReference type="PROSITE-ProRule" id="PRU00047"/>
    </source>
</evidence>
<dbReference type="GO" id="GO:0003677">
    <property type="term" value="F:DNA binding"/>
    <property type="evidence" value="ECO:0007669"/>
    <property type="project" value="UniProtKB-KW"/>
</dbReference>
<dbReference type="SUPFAM" id="SSF57756">
    <property type="entry name" value="Retrovirus zinc finger-like domains"/>
    <property type="match status" value="1"/>
</dbReference>
<dbReference type="InterPro" id="IPR036875">
    <property type="entry name" value="Znf_CCHC_sf"/>
</dbReference>
<keyword evidence="5" id="KW-1185">Reference proteome</keyword>
<evidence type="ECO:0000313" key="4">
    <source>
        <dbReference type="EMBL" id="KAI1691016.1"/>
    </source>
</evidence>
<feature type="domain" description="CCHC-type" evidence="3">
    <location>
        <begin position="158"/>
        <end position="171"/>
    </location>
</feature>
<proteinExistence type="predicted"/>